<dbReference type="RefSeq" id="WP_109674233.1">
    <property type="nucleotide sequence ID" value="NZ_QGDT01000004.1"/>
</dbReference>
<gene>
    <name evidence="2" type="ORF">CLV98_104235</name>
</gene>
<feature type="transmembrane region" description="Helical" evidence="1">
    <location>
        <begin position="6"/>
        <end position="22"/>
    </location>
</feature>
<evidence type="ECO:0000256" key="1">
    <source>
        <dbReference type="SAM" id="Phobius"/>
    </source>
</evidence>
<protein>
    <recommendedName>
        <fullName evidence="4">EamA-like transporter family protein</fullName>
    </recommendedName>
</protein>
<keyword evidence="3" id="KW-1185">Reference proteome</keyword>
<name>A0A316AL66_9BACT</name>
<evidence type="ECO:0008006" key="4">
    <source>
        <dbReference type="Google" id="ProtNLM"/>
    </source>
</evidence>
<accession>A0A316AL66</accession>
<evidence type="ECO:0000313" key="2">
    <source>
        <dbReference type="EMBL" id="PWJ58376.1"/>
    </source>
</evidence>
<feature type="transmembrane region" description="Helical" evidence="1">
    <location>
        <begin position="94"/>
        <end position="111"/>
    </location>
</feature>
<dbReference type="OrthoDB" id="1524053at2"/>
<feature type="transmembrane region" description="Helical" evidence="1">
    <location>
        <begin position="185"/>
        <end position="206"/>
    </location>
</feature>
<proteinExistence type="predicted"/>
<keyword evidence="1" id="KW-0812">Transmembrane</keyword>
<organism evidence="2 3">
    <name type="scientific">Dyadobacter jejuensis</name>
    <dbReference type="NCBI Taxonomy" id="1082580"/>
    <lineage>
        <taxon>Bacteria</taxon>
        <taxon>Pseudomonadati</taxon>
        <taxon>Bacteroidota</taxon>
        <taxon>Cytophagia</taxon>
        <taxon>Cytophagales</taxon>
        <taxon>Spirosomataceae</taxon>
        <taxon>Dyadobacter</taxon>
    </lineage>
</organism>
<feature type="transmembrane region" description="Helical" evidence="1">
    <location>
        <begin position="34"/>
        <end position="56"/>
    </location>
</feature>
<sequence length="300" mass="32841">MIYFALSVFFTVCLYLIMRAYPSHRVNSFHAVVVNYYACVLTGLVLTPDLNIFSQIDYSSKASLLTLSLGALFIAIFLLIGLTAQKVSVTASSLAANMSLVIPVVFGLFIFQNNNKVFTPLNYAGIVLALVALTLGGIKKNSTQHQRRNLWLLSLPILTFIGTGTNNTLINYLTFTYYSPSQSTVFMIIACSGAALIGTLLLATSIWKTKEMLSIRSIMGGVLLGIPNFLSLYFLLKALQIFANSAAFVFPIYNILTMLVSSVAAWLLYKEKLSGLNRLGLLVAIISVILISYQELGISI</sequence>
<feature type="transmembrane region" description="Helical" evidence="1">
    <location>
        <begin position="117"/>
        <end position="138"/>
    </location>
</feature>
<dbReference type="InterPro" id="IPR037185">
    <property type="entry name" value="EmrE-like"/>
</dbReference>
<comment type="caution">
    <text evidence="2">The sequence shown here is derived from an EMBL/GenBank/DDBJ whole genome shotgun (WGS) entry which is preliminary data.</text>
</comment>
<reference evidence="2 3" key="1">
    <citation type="submission" date="2018-03" db="EMBL/GenBank/DDBJ databases">
        <title>Genomic Encyclopedia of Archaeal and Bacterial Type Strains, Phase II (KMG-II): from individual species to whole genera.</title>
        <authorList>
            <person name="Goeker M."/>
        </authorList>
    </citation>
    <scope>NUCLEOTIDE SEQUENCE [LARGE SCALE GENOMIC DNA]</scope>
    <source>
        <strain evidence="2 3">DSM 100346</strain>
    </source>
</reference>
<feature type="transmembrane region" description="Helical" evidence="1">
    <location>
        <begin position="276"/>
        <end position="294"/>
    </location>
</feature>
<keyword evidence="1" id="KW-0472">Membrane</keyword>
<dbReference type="AlphaFoldDB" id="A0A316AL66"/>
<feature type="transmembrane region" description="Helical" evidence="1">
    <location>
        <begin position="62"/>
        <end position="82"/>
    </location>
</feature>
<feature type="transmembrane region" description="Helical" evidence="1">
    <location>
        <begin position="150"/>
        <end position="173"/>
    </location>
</feature>
<dbReference type="SUPFAM" id="SSF103481">
    <property type="entry name" value="Multidrug resistance efflux transporter EmrE"/>
    <property type="match status" value="1"/>
</dbReference>
<dbReference type="Proteomes" id="UP000245880">
    <property type="component" value="Unassembled WGS sequence"/>
</dbReference>
<evidence type="ECO:0000313" key="3">
    <source>
        <dbReference type="Proteomes" id="UP000245880"/>
    </source>
</evidence>
<feature type="transmembrane region" description="Helical" evidence="1">
    <location>
        <begin position="218"/>
        <end position="236"/>
    </location>
</feature>
<feature type="transmembrane region" description="Helical" evidence="1">
    <location>
        <begin position="248"/>
        <end position="269"/>
    </location>
</feature>
<keyword evidence="1" id="KW-1133">Transmembrane helix</keyword>
<dbReference type="Gene3D" id="1.10.3730.20">
    <property type="match status" value="1"/>
</dbReference>
<dbReference type="EMBL" id="QGDT01000004">
    <property type="protein sequence ID" value="PWJ58376.1"/>
    <property type="molecule type" value="Genomic_DNA"/>
</dbReference>